<dbReference type="PANTHER" id="PTHR43481:SF4">
    <property type="entry name" value="GLYCEROL-1-PHOSPHATE PHOSPHOHYDROLASE 1-RELATED"/>
    <property type="match status" value="1"/>
</dbReference>
<dbReference type="InterPro" id="IPR006439">
    <property type="entry name" value="HAD-SF_hydro_IA"/>
</dbReference>
<dbReference type="InterPro" id="IPR023214">
    <property type="entry name" value="HAD_sf"/>
</dbReference>
<dbReference type="RefSeq" id="WP_079717776.1">
    <property type="nucleotide sequence ID" value="NZ_FUYS01000008.1"/>
</dbReference>
<dbReference type="Gene3D" id="1.10.150.240">
    <property type="entry name" value="Putative phosphatase, domain 2"/>
    <property type="match status" value="1"/>
</dbReference>
<dbReference type="GO" id="GO:0050308">
    <property type="term" value="F:sugar-phosphatase activity"/>
    <property type="evidence" value="ECO:0007669"/>
    <property type="project" value="TreeGrafter"/>
</dbReference>
<dbReference type="EMBL" id="FUYS01000008">
    <property type="protein sequence ID" value="SKB78370.1"/>
    <property type="molecule type" value="Genomic_DNA"/>
</dbReference>
<proteinExistence type="predicted"/>
<name>A0A1T5E3J2_9SPHI</name>
<dbReference type="SFLD" id="SFLDG01129">
    <property type="entry name" value="C1.5:_HAD__Beta-PGM__Phosphata"/>
    <property type="match status" value="1"/>
</dbReference>
<dbReference type="SUPFAM" id="SSF56784">
    <property type="entry name" value="HAD-like"/>
    <property type="match status" value="1"/>
</dbReference>
<evidence type="ECO:0000313" key="2">
    <source>
        <dbReference type="Proteomes" id="UP000190541"/>
    </source>
</evidence>
<sequence length="208" mass="22943">MTDDALIQKKLATLTQLSRKRDYKAFLYDCDGTLADNMHAHKAAYREAAAQYGITLDTAIIDELAGWPTVLIAEEINKRYHTHVPPHEFATAKSTIFLERYIADTLPIDFVVHHLQNHVGKVRIGVVSGGSRKTVTRTLTVIGLIDTIETLVCADDTDRGKPYADPFLKAAAQLQVAPQDCLVFEDGNPGVQGAIAAGMDWIRIDEII</sequence>
<gene>
    <name evidence="1" type="ORF">SAMN05660226_03125</name>
</gene>
<dbReference type="OrthoDB" id="9797743at2"/>
<dbReference type="PANTHER" id="PTHR43481">
    <property type="entry name" value="FRUCTOSE-1-PHOSPHATE PHOSPHATASE"/>
    <property type="match status" value="1"/>
</dbReference>
<organism evidence="1 2">
    <name type="scientific">Parapedobacter luteus</name>
    <dbReference type="NCBI Taxonomy" id="623280"/>
    <lineage>
        <taxon>Bacteria</taxon>
        <taxon>Pseudomonadati</taxon>
        <taxon>Bacteroidota</taxon>
        <taxon>Sphingobacteriia</taxon>
        <taxon>Sphingobacteriales</taxon>
        <taxon>Sphingobacteriaceae</taxon>
        <taxon>Parapedobacter</taxon>
    </lineage>
</organism>
<dbReference type="InterPro" id="IPR023198">
    <property type="entry name" value="PGP-like_dom2"/>
</dbReference>
<dbReference type="Pfam" id="PF13419">
    <property type="entry name" value="HAD_2"/>
    <property type="match status" value="1"/>
</dbReference>
<reference evidence="1 2" key="1">
    <citation type="submission" date="2017-02" db="EMBL/GenBank/DDBJ databases">
        <authorList>
            <person name="Peterson S.W."/>
        </authorList>
    </citation>
    <scope>NUCLEOTIDE SEQUENCE [LARGE SCALE GENOMIC DNA]</scope>
    <source>
        <strain evidence="1 2">DSM 22899</strain>
    </source>
</reference>
<protein>
    <submittedName>
        <fullName evidence="1">Haloacid dehalogenase superfamily, subfamily IA, variant 3 with third motif having DD or ED</fullName>
    </submittedName>
</protein>
<dbReference type="NCBIfam" id="TIGR01509">
    <property type="entry name" value="HAD-SF-IA-v3"/>
    <property type="match status" value="1"/>
</dbReference>
<accession>A0A1T5E3J2</accession>
<dbReference type="InterPro" id="IPR051806">
    <property type="entry name" value="HAD-like_SPP"/>
</dbReference>
<dbReference type="SFLD" id="SFLDS00003">
    <property type="entry name" value="Haloacid_Dehalogenase"/>
    <property type="match status" value="1"/>
</dbReference>
<dbReference type="Gene3D" id="3.40.50.1000">
    <property type="entry name" value="HAD superfamily/HAD-like"/>
    <property type="match status" value="1"/>
</dbReference>
<dbReference type="InterPro" id="IPR036412">
    <property type="entry name" value="HAD-like_sf"/>
</dbReference>
<dbReference type="STRING" id="623280.SAMN05660226_03125"/>
<keyword evidence="2" id="KW-1185">Reference proteome</keyword>
<dbReference type="Proteomes" id="UP000190541">
    <property type="component" value="Unassembled WGS sequence"/>
</dbReference>
<dbReference type="InterPro" id="IPR041492">
    <property type="entry name" value="HAD_2"/>
</dbReference>
<dbReference type="AlphaFoldDB" id="A0A1T5E3J2"/>
<evidence type="ECO:0000313" key="1">
    <source>
        <dbReference type="EMBL" id="SKB78370.1"/>
    </source>
</evidence>